<feature type="region of interest" description="Disordered" evidence="1">
    <location>
        <begin position="113"/>
        <end position="139"/>
    </location>
</feature>
<name>A0A9P3FJN1_9PEZI</name>
<dbReference type="SUPFAM" id="SSF56219">
    <property type="entry name" value="DNase I-like"/>
    <property type="match status" value="1"/>
</dbReference>
<dbReference type="SMART" id="SM00128">
    <property type="entry name" value="IPPc"/>
    <property type="match status" value="1"/>
</dbReference>
<reference evidence="3 4" key="1">
    <citation type="submission" date="2021-01" db="EMBL/GenBank/DDBJ databases">
        <title>Cercospora kikuchii MAFF 305040 whole genome shotgun sequence.</title>
        <authorList>
            <person name="Kashiwa T."/>
            <person name="Suzuki T."/>
        </authorList>
    </citation>
    <scope>NUCLEOTIDE SEQUENCE [LARGE SCALE GENOMIC DNA]</scope>
    <source>
        <strain evidence="3 4">MAFF 305040</strain>
    </source>
</reference>
<dbReference type="PANTHER" id="PTHR11200">
    <property type="entry name" value="INOSITOL 5-PHOSPHATASE"/>
    <property type="match status" value="1"/>
</dbReference>
<feature type="compositionally biased region" description="Low complexity" evidence="1">
    <location>
        <begin position="875"/>
        <end position="892"/>
    </location>
</feature>
<sequence>MSASKSHSRGGSTASSSSLMQEVPGAFPTTPLPRDKNDEGLEEDENEVTFKSLSQAVYARRSEYVKPKYVRIKVGTWNVAAFKGTEKDLGGWFVGGKGVADDLTGAVNAEDRKTVQEDATEQESRYERKKKTLPSGDESVLPHDKDVGLYVLGLQEVVDVTAVGEALKPYTDPAVANKWKDAMQEAVPNGYQLIAEQQLIGLLLLIYAAPEVASDVKAVSTTSVGTGVFGYMGNKGAVTARIVLGGTTRLVFVNCHLAAGADKTALERRLWDAQQIVQRTKFEPIQDALDLNQQSGETIGDEDFAFWCGDLNFRMEGIPGDDVRRLLMLHTRNQYDLSQPASRKIEKEIQETTEQVKNRLSVDTGNNSRPSSDSSRHDTLVDEVQAKEDPTSLQTTLDSLLPHDELRQQMRKRKAFHDGWREGPITFLPTYKYDPGSVGVFDSSEKKRAPSWCDRILYRTRKDKLAYEAKVREEESARKKDEEMRASGIDQAASEEDVLYDYDPDTDGATIGDYDEYDEYDDAADENNSAIVVTREGFEDEITLEYYTAHQRVLSSDHKPLDACFMLKYDAVVPELKAQVHAECAKELDKAENEGRPNVTVVVDKQTHTSAAVSSEDLPGGVSDEGVWFGDVRWMQTKQRSLTIANTSRVPANFSFIERPVQSGEPAGIAPLWLTIKIEGIAISNTAGASPNITLQPGETANIELELKISDMIDVKNFNDKEKPDIDEILVLRIENGRDHFIPLRGHWLASSLARTIDTLVRIPEGGIRKLQGQKPSDKSSKESTSPNSPIRNAFNAITASDAFSDGASIGSSRPADHNRNISAVSTKSIDSSGQPPVCFSAPRELFKLTEAIEELNTRVVAEWEMMNELPPATPTSSAPTTPRTSTSSSLSARLGAEDESLGVVALPTAPWDIYPAWPFERECWTLRDTSDWEEALSSVCDALDRDMGIESALPGTLPSIERLYVLCSFLLTFLESLEGGIVTAETWIEIEAFSNGLEKGKQAQKRTNDELRTAVQEILAMRSSSHSISFVLITGMLERMVWEVSGGKGLAGFGAGPDDGMSANVPMSPTKKALGGLKRMTTWKGKIPLAQQGVGKRGNSSGSLGKKGRALAELYAKVMFRLRGGEGEKARAAREKRVVDVIEWFIVKTDDAV</sequence>
<accession>A0A9P3FJN1</accession>
<proteinExistence type="predicted"/>
<dbReference type="Gene3D" id="3.60.10.10">
    <property type="entry name" value="Endonuclease/exonuclease/phosphatase"/>
    <property type="match status" value="1"/>
</dbReference>
<feature type="region of interest" description="Disordered" evidence="1">
    <location>
        <begin position="474"/>
        <end position="496"/>
    </location>
</feature>
<dbReference type="GO" id="GO:0046856">
    <property type="term" value="P:phosphatidylinositol dephosphorylation"/>
    <property type="evidence" value="ECO:0007669"/>
    <property type="project" value="InterPro"/>
</dbReference>
<feature type="compositionally biased region" description="Basic and acidic residues" evidence="1">
    <location>
        <begin position="474"/>
        <end position="485"/>
    </location>
</feature>
<evidence type="ECO:0000313" key="3">
    <source>
        <dbReference type="EMBL" id="GIZ47207.1"/>
    </source>
</evidence>
<evidence type="ECO:0000259" key="2">
    <source>
        <dbReference type="SMART" id="SM00128"/>
    </source>
</evidence>
<protein>
    <recommendedName>
        <fullName evidence="2">Inositol polyphosphate-related phosphatase domain-containing protein</fullName>
    </recommendedName>
</protein>
<feature type="compositionally biased region" description="Polar residues" evidence="1">
    <location>
        <begin position="783"/>
        <end position="792"/>
    </location>
</feature>
<dbReference type="InterPro" id="IPR048869">
    <property type="entry name" value="OCRL-1_2_ASH"/>
</dbReference>
<evidence type="ECO:0000256" key="1">
    <source>
        <dbReference type="SAM" id="MobiDB-lite"/>
    </source>
</evidence>
<dbReference type="Gene3D" id="2.60.40.10">
    <property type="entry name" value="Immunoglobulins"/>
    <property type="match status" value="1"/>
</dbReference>
<feature type="domain" description="Inositol polyphosphate-related phosphatase" evidence="2">
    <location>
        <begin position="68"/>
        <end position="497"/>
    </location>
</feature>
<dbReference type="EMBL" id="BOLY01000007">
    <property type="protein sequence ID" value="GIZ47207.1"/>
    <property type="molecule type" value="Genomic_DNA"/>
</dbReference>
<organism evidence="3 4">
    <name type="scientific">Cercospora kikuchii</name>
    <dbReference type="NCBI Taxonomy" id="84275"/>
    <lineage>
        <taxon>Eukaryota</taxon>
        <taxon>Fungi</taxon>
        <taxon>Dikarya</taxon>
        <taxon>Ascomycota</taxon>
        <taxon>Pezizomycotina</taxon>
        <taxon>Dothideomycetes</taxon>
        <taxon>Dothideomycetidae</taxon>
        <taxon>Mycosphaerellales</taxon>
        <taxon>Mycosphaerellaceae</taxon>
        <taxon>Cercospora</taxon>
    </lineage>
</organism>
<dbReference type="GeneID" id="68295881"/>
<feature type="region of interest" description="Disordered" evidence="1">
    <location>
        <begin position="870"/>
        <end position="892"/>
    </location>
</feature>
<dbReference type="GO" id="GO:0004439">
    <property type="term" value="F:phosphatidylinositol-4,5-bisphosphate 5-phosphatase activity"/>
    <property type="evidence" value="ECO:0007669"/>
    <property type="project" value="TreeGrafter"/>
</dbReference>
<dbReference type="PANTHER" id="PTHR11200:SF300">
    <property type="entry name" value="TYPE II INOSITOL 1,4,5-TRISPHOSPHATE 5-PHOSPHATASE"/>
    <property type="match status" value="1"/>
</dbReference>
<dbReference type="Pfam" id="PF22669">
    <property type="entry name" value="Exo_endo_phos2"/>
    <property type="match status" value="2"/>
</dbReference>
<feature type="compositionally biased region" description="Low complexity" evidence="1">
    <location>
        <begin position="9"/>
        <end position="18"/>
    </location>
</feature>
<dbReference type="InterPro" id="IPR036691">
    <property type="entry name" value="Endo/exonu/phosph_ase_sf"/>
</dbReference>
<feature type="region of interest" description="Disordered" evidence="1">
    <location>
        <begin position="1"/>
        <end position="47"/>
    </location>
</feature>
<keyword evidence="4" id="KW-1185">Reference proteome</keyword>
<evidence type="ECO:0000313" key="4">
    <source>
        <dbReference type="Proteomes" id="UP000825890"/>
    </source>
</evidence>
<feature type="compositionally biased region" description="Basic and acidic residues" evidence="1">
    <location>
        <begin position="113"/>
        <end position="126"/>
    </location>
</feature>
<feature type="region of interest" description="Disordered" evidence="1">
    <location>
        <begin position="768"/>
        <end position="792"/>
    </location>
</feature>
<dbReference type="InterPro" id="IPR046985">
    <property type="entry name" value="IP5"/>
</dbReference>
<dbReference type="Pfam" id="PF21310">
    <property type="entry name" value="OCRL-like_ASH"/>
    <property type="match status" value="1"/>
</dbReference>
<dbReference type="InterPro" id="IPR013783">
    <property type="entry name" value="Ig-like_fold"/>
</dbReference>
<dbReference type="RefSeq" id="XP_044661694.1">
    <property type="nucleotide sequence ID" value="XM_044805759.1"/>
</dbReference>
<gene>
    <name evidence="3" type="ORF">CKM354_001030600</name>
</gene>
<dbReference type="Proteomes" id="UP000825890">
    <property type="component" value="Unassembled WGS sequence"/>
</dbReference>
<comment type="caution">
    <text evidence="3">The sequence shown here is derived from an EMBL/GenBank/DDBJ whole genome shotgun (WGS) entry which is preliminary data.</text>
</comment>
<feature type="region of interest" description="Disordered" evidence="1">
    <location>
        <begin position="352"/>
        <end position="379"/>
    </location>
</feature>
<dbReference type="AlphaFoldDB" id="A0A9P3FJN1"/>
<dbReference type="InterPro" id="IPR000300">
    <property type="entry name" value="IPPc"/>
</dbReference>
<feature type="compositionally biased region" description="Polar residues" evidence="1">
    <location>
        <begin position="361"/>
        <end position="373"/>
    </location>
</feature>
<dbReference type="OrthoDB" id="7862313at2759"/>